<accession>A0A3N0Z0N5</accession>
<comment type="caution">
    <text evidence="2">The sequence shown here is derived from an EMBL/GenBank/DDBJ whole genome shotgun (WGS) entry which is preliminary data.</text>
</comment>
<proteinExistence type="predicted"/>
<name>A0A3N0Z0N5_ANAGA</name>
<keyword evidence="3" id="KW-1185">Reference proteome</keyword>
<feature type="region of interest" description="Disordered" evidence="1">
    <location>
        <begin position="139"/>
        <end position="170"/>
    </location>
</feature>
<gene>
    <name evidence="2" type="ORF">DPX16_23502</name>
</gene>
<evidence type="ECO:0008006" key="4">
    <source>
        <dbReference type="Google" id="ProtNLM"/>
    </source>
</evidence>
<evidence type="ECO:0000256" key="1">
    <source>
        <dbReference type="SAM" id="MobiDB-lite"/>
    </source>
</evidence>
<feature type="compositionally biased region" description="Basic residues" evidence="1">
    <location>
        <begin position="148"/>
        <end position="159"/>
    </location>
</feature>
<evidence type="ECO:0000313" key="3">
    <source>
        <dbReference type="Proteomes" id="UP000281406"/>
    </source>
</evidence>
<evidence type="ECO:0000313" key="2">
    <source>
        <dbReference type="EMBL" id="ROL52010.1"/>
    </source>
</evidence>
<reference evidence="2 3" key="1">
    <citation type="submission" date="2018-10" db="EMBL/GenBank/DDBJ databases">
        <title>Genome assembly for a Yunnan-Guizhou Plateau 3E fish, Anabarilius grahami (Regan), and its evolutionary and genetic applications.</title>
        <authorList>
            <person name="Jiang W."/>
        </authorList>
    </citation>
    <scope>NUCLEOTIDE SEQUENCE [LARGE SCALE GENOMIC DNA]</scope>
    <source>
        <strain evidence="2">AG-KIZ</strain>
        <tissue evidence="2">Muscle</tissue>
    </source>
</reference>
<sequence>MGLFIVSEVSAPPVPPTPVSAADRLIGLLQNGRSLERYVEEFVELAYVTNWPDACLNALFLEGLDKSTIHFDEPADHLSLDDTINLILYLNGSKFIEEVPDIACNSRPIPLETRAAWPVRESPSSSACPSSELFPCVLPDPKPSAGSRRPKRRRRKTKPTKFPEFSASMQPKFPEFSASVQPKFPEFPATVQPKPPEFPATEPAPVPVGLLIEF</sequence>
<dbReference type="AlphaFoldDB" id="A0A3N0Z0N5"/>
<protein>
    <recommendedName>
        <fullName evidence="4">Retrotransposon gag domain-containing protein</fullName>
    </recommendedName>
</protein>
<dbReference type="Proteomes" id="UP000281406">
    <property type="component" value="Unassembled WGS sequence"/>
</dbReference>
<dbReference type="OrthoDB" id="8963682at2759"/>
<organism evidence="2 3">
    <name type="scientific">Anabarilius grahami</name>
    <name type="common">Kanglang fish</name>
    <name type="synonym">Barilius grahami</name>
    <dbReference type="NCBI Taxonomy" id="495550"/>
    <lineage>
        <taxon>Eukaryota</taxon>
        <taxon>Metazoa</taxon>
        <taxon>Chordata</taxon>
        <taxon>Craniata</taxon>
        <taxon>Vertebrata</taxon>
        <taxon>Euteleostomi</taxon>
        <taxon>Actinopterygii</taxon>
        <taxon>Neopterygii</taxon>
        <taxon>Teleostei</taxon>
        <taxon>Ostariophysi</taxon>
        <taxon>Cypriniformes</taxon>
        <taxon>Xenocyprididae</taxon>
        <taxon>Xenocypridinae</taxon>
        <taxon>Xenocypridinae incertae sedis</taxon>
        <taxon>Anabarilius</taxon>
    </lineage>
</organism>
<dbReference type="EMBL" id="RJVU01017965">
    <property type="protein sequence ID" value="ROL52010.1"/>
    <property type="molecule type" value="Genomic_DNA"/>
</dbReference>